<proteinExistence type="predicted"/>
<dbReference type="GO" id="GO:0005634">
    <property type="term" value="C:nucleus"/>
    <property type="evidence" value="ECO:0007669"/>
    <property type="project" value="TreeGrafter"/>
</dbReference>
<evidence type="ECO:0000256" key="1">
    <source>
        <dbReference type="ARBA" id="ARBA00022723"/>
    </source>
</evidence>
<dbReference type="InterPro" id="IPR051834">
    <property type="entry name" value="RING_finger_E3_ligase"/>
</dbReference>
<name>A0A4Y2M0H9_ARAVE</name>
<dbReference type="SUPFAM" id="SSF57850">
    <property type="entry name" value="RING/U-box"/>
    <property type="match status" value="1"/>
</dbReference>
<dbReference type="GO" id="GO:0006511">
    <property type="term" value="P:ubiquitin-dependent protein catabolic process"/>
    <property type="evidence" value="ECO:0007669"/>
    <property type="project" value="TreeGrafter"/>
</dbReference>
<dbReference type="Pfam" id="PF13639">
    <property type="entry name" value="zf-RING_2"/>
    <property type="match status" value="1"/>
</dbReference>
<dbReference type="PANTHER" id="PTHR45931">
    <property type="entry name" value="SI:CH211-59O9.10"/>
    <property type="match status" value="1"/>
</dbReference>
<keyword evidence="3" id="KW-0862">Zinc</keyword>
<dbReference type="OrthoDB" id="6427083at2759"/>
<sequence length="161" mass="18135">MKQLPCGHQFHQACINKWLNEKRQCPLCRKTVTSPAFLQEPSASQGGIHQQFRITNEGMSPRVDTLPAVVQVPSASQGGTHQQFQITNEGMSPRVDTLPAVVQVPLRNQGGTHQQFPITKEEGRSLSVGITATAQSFPWLLFQKFVSWTFSFWNLRIFQRS</sequence>
<evidence type="ECO:0000256" key="3">
    <source>
        <dbReference type="ARBA" id="ARBA00022833"/>
    </source>
</evidence>
<evidence type="ECO:0000313" key="6">
    <source>
        <dbReference type="EMBL" id="GBN19207.1"/>
    </source>
</evidence>
<dbReference type="GO" id="GO:0008270">
    <property type="term" value="F:zinc ion binding"/>
    <property type="evidence" value="ECO:0007669"/>
    <property type="project" value="UniProtKB-KW"/>
</dbReference>
<reference evidence="6 7" key="1">
    <citation type="journal article" date="2019" name="Sci. Rep.">
        <title>Orb-weaving spider Araneus ventricosus genome elucidates the spidroin gene catalogue.</title>
        <authorList>
            <person name="Kono N."/>
            <person name="Nakamura H."/>
            <person name="Ohtoshi R."/>
            <person name="Moran D.A.P."/>
            <person name="Shinohara A."/>
            <person name="Yoshida Y."/>
            <person name="Fujiwara M."/>
            <person name="Mori M."/>
            <person name="Tomita M."/>
            <person name="Arakawa K."/>
        </authorList>
    </citation>
    <scope>NUCLEOTIDE SEQUENCE [LARGE SCALE GENOMIC DNA]</scope>
</reference>
<comment type="caution">
    <text evidence="6">The sequence shown here is derived from an EMBL/GenBank/DDBJ whole genome shotgun (WGS) entry which is preliminary data.</text>
</comment>
<dbReference type="InterPro" id="IPR013083">
    <property type="entry name" value="Znf_RING/FYVE/PHD"/>
</dbReference>
<evidence type="ECO:0000313" key="7">
    <source>
        <dbReference type="Proteomes" id="UP000499080"/>
    </source>
</evidence>
<accession>A0A4Y2M0H9</accession>
<keyword evidence="1" id="KW-0479">Metal-binding</keyword>
<dbReference type="AlphaFoldDB" id="A0A4Y2M0H9"/>
<keyword evidence="7" id="KW-1185">Reference proteome</keyword>
<protein>
    <recommendedName>
        <fullName evidence="5">RING-type domain-containing protein</fullName>
    </recommendedName>
</protein>
<gene>
    <name evidence="6" type="ORF">AVEN_6410_1</name>
</gene>
<organism evidence="6 7">
    <name type="scientific">Araneus ventricosus</name>
    <name type="common">Orbweaver spider</name>
    <name type="synonym">Epeira ventricosa</name>
    <dbReference type="NCBI Taxonomy" id="182803"/>
    <lineage>
        <taxon>Eukaryota</taxon>
        <taxon>Metazoa</taxon>
        <taxon>Ecdysozoa</taxon>
        <taxon>Arthropoda</taxon>
        <taxon>Chelicerata</taxon>
        <taxon>Arachnida</taxon>
        <taxon>Araneae</taxon>
        <taxon>Araneomorphae</taxon>
        <taxon>Entelegynae</taxon>
        <taxon>Araneoidea</taxon>
        <taxon>Araneidae</taxon>
        <taxon>Araneus</taxon>
    </lineage>
</organism>
<evidence type="ECO:0000256" key="4">
    <source>
        <dbReference type="PROSITE-ProRule" id="PRU00175"/>
    </source>
</evidence>
<feature type="domain" description="RING-type" evidence="5">
    <location>
        <begin position="4"/>
        <end position="29"/>
    </location>
</feature>
<dbReference type="GO" id="GO:0061630">
    <property type="term" value="F:ubiquitin protein ligase activity"/>
    <property type="evidence" value="ECO:0007669"/>
    <property type="project" value="TreeGrafter"/>
</dbReference>
<dbReference type="EMBL" id="BGPR01006464">
    <property type="protein sequence ID" value="GBN19207.1"/>
    <property type="molecule type" value="Genomic_DNA"/>
</dbReference>
<dbReference type="PROSITE" id="PS50089">
    <property type="entry name" value="ZF_RING_2"/>
    <property type="match status" value="1"/>
</dbReference>
<evidence type="ECO:0000259" key="5">
    <source>
        <dbReference type="PROSITE" id="PS50089"/>
    </source>
</evidence>
<dbReference type="Proteomes" id="UP000499080">
    <property type="component" value="Unassembled WGS sequence"/>
</dbReference>
<dbReference type="Gene3D" id="3.30.40.10">
    <property type="entry name" value="Zinc/RING finger domain, C3HC4 (zinc finger)"/>
    <property type="match status" value="1"/>
</dbReference>
<keyword evidence="2 4" id="KW-0863">Zinc-finger</keyword>
<evidence type="ECO:0000256" key="2">
    <source>
        <dbReference type="ARBA" id="ARBA00022771"/>
    </source>
</evidence>
<dbReference type="PANTHER" id="PTHR45931:SF3">
    <property type="entry name" value="RING ZINC FINGER-CONTAINING PROTEIN"/>
    <property type="match status" value="1"/>
</dbReference>
<dbReference type="InterPro" id="IPR001841">
    <property type="entry name" value="Znf_RING"/>
</dbReference>